<feature type="region of interest" description="Disordered" evidence="1">
    <location>
        <begin position="1"/>
        <end position="20"/>
    </location>
</feature>
<dbReference type="Proteomes" id="UP000238479">
    <property type="component" value="Chromosome 2"/>
</dbReference>
<comment type="caution">
    <text evidence="2">The sequence shown here is derived from an EMBL/GenBank/DDBJ whole genome shotgun (WGS) entry which is preliminary data.</text>
</comment>
<evidence type="ECO:0000313" key="2">
    <source>
        <dbReference type="EMBL" id="PRQ50287.1"/>
    </source>
</evidence>
<keyword evidence="3" id="KW-1185">Reference proteome</keyword>
<name>A0A2P6RV32_ROSCH</name>
<reference evidence="2 3" key="1">
    <citation type="journal article" date="2018" name="Nat. Genet.">
        <title>The Rosa genome provides new insights in the design of modern roses.</title>
        <authorList>
            <person name="Bendahmane M."/>
        </authorList>
    </citation>
    <scope>NUCLEOTIDE SEQUENCE [LARGE SCALE GENOMIC DNA]</scope>
    <source>
        <strain evidence="3">cv. Old Blush</strain>
    </source>
</reference>
<proteinExistence type="predicted"/>
<dbReference type="AlphaFoldDB" id="A0A2P6RV32"/>
<protein>
    <submittedName>
        <fullName evidence="2">Uncharacterized protein</fullName>
    </submittedName>
</protein>
<accession>A0A2P6RV32</accession>
<sequence>MQLLQAQRSHASSDAGTQLPLSSGDVFILLALFLQNLERTASKLLCGGTREVRSGLLSSDNSSPQTR</sequence>
<gene>
    <name evidence="2" type="ORF">RchiOBHm_Chr2g0131531</name>
</gene>
<dbReference type="Gramene" id="PRQ50287">
    <property type="protein sequence ID" value="PRQ50287"/>
    <property type="gene ID" value="RchiOBHm_Chr2g0131531"/>
</dbReference>
<evidence type="ECO:0000256" key="1">
    <source>
        <dbReference type="SAM" id="MobiDB-lite"/>
    </source>
</evidence>
<organism evidence="2 3">
    <name type="scientific">Rosa chinensis</name>
    <name type="common">China rose</name>
    <dbReference type="NCBI Taxonomy" id="74649"/>
    <lineage>
        <taxon>Eukaryota</taxon>
        <taxon>Viridiplantae</taxon>
        <taxon>Streptophyta</taxon>
        <taxon>Embryophyta</taxon>
        <taxon>Tracheophyta</taxon>
        <taxon>Spermatophyta</taxon>
        <taxon>Magnoliopsida</taxon>
        <taxon>eudicotyledons</taxon>
        <taxon>Gunneridae</taxon>
        <taxon>Pentapetalae</taxon>
        <taxon>rosids</taxon>
        <taxon>fabids</taxon>
        <taxon>Rosales</taxon>
        <taxon>Rosaceae</taxon>
        <taxon>Rosoideae</taxon>
        <taxon>Rosoideae incertae sedis</taxon>
        <taxon>Rosa</taxon>
    </lineage>
</organism>
<evidence type="ECO:0000313" key="3">
    <source>
        <dbReference type="Proteomes" id="UP000238479"/>
    </source>
</evidence>
<dbReference type="EMBL" id="PDCK01000040">
    <property type="protein sequence ID" value="PRQ50287.1"/>
    <property type="molecule type" value="Genomic_DNA"/>
</dbReference>